<sequence length="98" mass="11647">MNYDKKVYRGKGGNPIRRSPFKDNSLDLYNSVMGESMKYSANSLQYREFILYESGQAYPEYVIQYKRSAINAHPPSDTKNMNNRCRFFIQNRFNLRNE</sequence>
<organism evidence="2 4">
    <name type="scientific">Adineta steineri</name>
    <dbReference type="NCBI Taxonomy" id="433720"/>
    <lineage>
        <taxon>Eukaryota</taxon>
        <taxon>Metazoa</taxon>
        <taxon>Spiralia</taxon>
        <taxon>Gnathifera</taxon>
        <taxon>Rotifera</taxon>
        <taxon>Eurotatoria</taxon>
        <taxon>Bdelloidea</taxon>
        <taxon>Adinetida</taxon>
        <taxon>Adinetidae</taxon>
        <taxon>Adineta</taxon>
    </lineage>
</organism>
<keyword evidence="4" id="KW-1185">Reference proteome</keyword>
<dbReference type="Gene3D" id="6.20.320.10">
    <property type="match status" value="1"/>
</dbReference>
<dbReference type="Proteomes" id="UP000663877">
    <property type="component" value="Unassembled WGS sequence"/>
</dbReference>
<dbReference type="Proteomes" id="UP000663832">
    <property type="component" value="Unassembled WGS sequence"/>
</dbReference>
<dbReference type="EMBL" id="CAJNOM010000763">
    <property type="protein sequence ID" value="CAF1558139.1"/>
    <property type="molecule type" value="Genomic_DNA"/>
</dbReference>
<protein>
    <submittedName>
        <fullName evidence="2">Uncharacterized protein</fullName>
    </submittedName>
</protein>
<dbReference type="OrthoDB" id="411019at2759"/>
<evidence type="ECO:0000313" key="1">
    <source>
        <dbReference type="EMBL" id="CAF1114973.1"/>
    </source>
</evidence>
<name>A0A815XGU0_9BILA</name>
<reference evidence="2" key="1">
    <citation type="submission" date="2021-02" db="EMBL/GenBank/DDBJ databases">
        <authorList>
            <person name="Nowell W R."/>
        </authorList>
    </citation>
    <scope>NUCLEOTIDE SEQUENCE</scope>
</reference>
<dbReference type="SUPFAM" id="SSF56399">
    <property type="entry name" value="ADP-ribosylation"/>
    <property type="match status" value="1"/>
</dbReference>
<evidence type="ECO:0000313" key="4">
    <source>
        <dbReference type="Proteomes" id="UP000663832"/>
    </source>
</evidence>
<proteinExistence type="predicted"/>
<accession>A0A815XGU0</accession>
<dbReference type="EMBL" id="CAJNOI010000136">
    <property type="protein sequence ID" value="CAF1114973.1"/>
    <property type="molecule type" value="Genomic_DNA"/>
</dbReference>
<comment type="caution">
    <text evidence="2">The sequence shown here is derived from an EMBL/GenBank/DDBJ whole genome shotgun (WGS) entry which is preliminary data.</text>
</comment>
<dbReference type="EMBL" id="CAJNOM010000759">
    <property type="protein sequence ID" value="CAF1557327.1"/>
    <property type="molecule type" value="Genomic_DNA"/>
</dbReference>
<evidence type="ECO:0000313" key="2">
    <source>
        <dbReference type="EMBL" id="CAF1557327.1"/>
    </source>
</evidence>
<gene>
    <name evidence="1" type="ORF">BJG266_LOCUS22120</name>
    <name evidence="2" type="ORF">QVE165_LOCUS47593</name>
    <name evidence="3" type="ORF">QVE165_LOCUS47662</name>
</gene>
<dbReference type="AlphaFoldDB" id="A0A815XGU0"/>
<evidence type="ECO:0000313" key="3">
    <source>
        <dbReference type="EMBL" id="CAF1558139.1"/>
    </source>
</evidence>